<evidence type="ECO:0000256" key="2">
    <source>
        <dbReference type="ARBA" id="ARBA00022692"/>
    </source>
</evidence>
<evidence type="ECO:0000256" key="4">
    <source>
        <dbReference type="ARBA" id="ARBA00023136"/>
    </source>
</evidence>
<dbReference type="AlphaFoldDB" id="A0A7Y2W8Q4"/>
<evidence type="ECO:0000256" key="3">
    <source>
        <dbReference type="ARBA" id="ARBA00022989"/>
    </source>
</evidence>
<protein>
    <submittedName>
        <fullName evidence="7">Carbohydrate ABC transporter permease</fullName>
    </submittedName>
</protein>
<dbReference type="InterPro" id="IPR035906">
    <property type="entry name" value="MetI-like_sf"/>
</dbReference>
<reference evidence="7 8" key="1">
    <citation type="submission" date="2020-04" db="EMBL/GenBank/DDBJ databases">
        <title>Rhizobium bacterial biofertilizers improve the content of phenolic compounds of Lactuca sativa L. under non-saline and saline-stress conditions.</title>
        <authorList>
            <person name="Ayuso-Calles M."/>
            <person name="Garcia-Estevez I."/>
            <person name="Jimenez-Gomez A."/>
            <person name="Flores-Felix J.D."/>
            <person name="Escribano-Bailon M."/>
            <person name="Rivas R."/>
        </authorList>
    </citation>
    <scope>NUCLEOTIDE SEQUENCE [LARGE SCALE GENOMIC DNA]</scope>
    <source>
        <strain evidence="7 8">GPTR02</strain>
    </source>
</reference>
<feature type="compositionally biased region" description="Low complexity" evidence="5">
    <location>
        <begin position="1"/>
        <end position="18"/>
    </location>
</feature>
<proteinExistence type="predicted"/>
<organism evidence="7 8">
    <name type="scientific">Rhizobium laguerreae</name>
    <dbReference type="NCBI Taxonomy" id="1076926"/>
    <lineage>
        <taxon>Bacteria</taxon>
        <taxon>Pseudomonadati</taxon>
        <taxon>Pseudomonadota</taxon>
        <taxon>Alphaproteobacteria</taxon>
        <taxon>Hyphomicrobiales</taxon>
        <taxon>Rhizobiaceae</taxon>
        <taxon>Rhizobium/Agrobacterium group</taxon>
        <taxon>Rhizobium</taxon>
    </lineage>
</organism>
<feature type="transmembrane region" description="Helical" evidence="6">
    <location>
        <begin position="37"/>
        <end position="57"/>
    </location>
</feature>
<accession>A0A7Y2W8Q4</accession>
<feature type="region of interest" description="Disordered" evidence="5">
    <location>
        <begin position="1"/>
        <end position="27"/>
    </location>
</feature>
<feature type="non-terminal residue" evidence="7">
    <location>
        <position position="70"/>
    </location>
</feature>
<dbReference type="GO" id="GO:0016020">
    <property type="term" value="C:membrane"/>
    <property type="evidence" value="ECO:0007669"/>
    <property type="project" value="UniProtKB-SubCell"/>
</dbReference>
<comment type="caution">
    <text evidence="7">The sequence shown here is derived from an EMBL/GenBank/DDBJ whole genome shotgun (WGS) entry which is preliminary data.</text>
</comment>
<keyword evidence="3 6" id="KW-1133">Transmembrane helix</keyword>
<dbReference type="EMBL" id="JABEQY010000045">
    <property type="protein sequence ID" value="NNH67686.1"/>
    <property type="molecule type" value="Genomic_DNA"/>
</dbReference>
<dbReference type="Proteomes" id="UP000530654">
    <property type="component" value="Unassembled WGS sequence"/>
</dbReference>
<sequence length="70" mass="7788">MSSVTSSTQTLAATSTATLPQARDNRNDNTRWIGRTVIYGLLLIFAVLYLMPLFVMLTTSFKTMDEIQNG</sequence>
<name>A0A7Y2W8Q4_9HYPH</name>
<evidence type="ECO:0000256" key="1">
    <source>
        <dbReference type="ARBA" id="ARBA00004141"/>
    </source>
</evidence>
<keyword evidence="4 6" id="KW-0472">Membrane</keyword>
<evidence type="ECO:0000313" key="7">
    <source>
        <dbReference type="EMBL" id="NNH67686.1"/>
    </source>
</evidence>
<comment type="subcellular location">
    <subcellularLocation>
        <location evidence="1">Membrane</location>
        <topology evidence="1">Multi-pass membrane protein</topology>
    </subcellularLocation>
</comment>
<evidence type="ECO:0000313" key="8">
    <source>
        <dbReference type="Proteomes" id="UP000530654"/>
    </source>
</evidence>
<evidence type="ECO:0000256" key="5">
    <source>
        <dbReference type="SAM" id="MobiDB-lite"/>
    </source>
</evidence>
<evidence type="ECO:0000256" key="6">
    <source>
        <dbReference type="SAM" id="Phobius"/>
    </source>
</evidence>
<dbReference type="SUPFAM" id="SSF161098">
    <property type="entry name" value="MetI-like"/>
    <property type="match status" value="1"/>
</dbReference>
<gene>
    <name evidence="7" type="ORF">HLI17_31285</name>
</gene>
<keyword evidence="2 6" id="KW-0812">Transmembrane</keyword>